<dbReference type="Gene3D" id="2.130.10.10">
    <property type="entry name" value="YVTN repeat-like/Quinoprotein amine dehydrogenase"/>
    <property type="match status" value="3"/>
</dbReference>
<feature type="compositionally biased region" description="Low complexity" evidence="1">
    <location>
        <begin position="359"/>
        <end position="376"/>
    </location>
</feature>
<feature type="compositionally biased region" description="Basic and acidic residues" evidence="1">
    <location>
        <begin position="138"/>
        <end position="162"/>
    </location>
</feature>
<dbReference type="InterPro" id="IPR046351">
    <property type="entry name" value="UTP4"/>
</dbReference>
<gene>
    <name evidence="2" type="ORF">ACHAWU_001012</name>
</gene>
<protein>
    <submittedName>
        <fullName evidence="2">Uncharacterized protein</fullName>
    </submittedName>
</protein>
<feature type="compositionally biased region" description="Low complexity" evidence="1">
    <location>
        <begin position="21"/>
        <end position="47"/>
    </location>
</feature>
<dbReference type="Proteomes" id="UP001530293">
    <property type="component" value="Unassembled WGS sequence"/>
</dbReference>
<evidence type="ECO:0000256" key="1">
    <source>
        <dbReference type="SAM" id="MobiDB-lite"/>
    </source>
</evidence>
<name>A0ABD3MFG8_9STRA</name>
<comment type="caution">
    <text evidence="2">The sequence shown here is derived from an EMBL/GenBank/DDBJ whole genome shotgun (WGS) entry which is preliminary data.</text>
</comment>
<dbReference type="InterPro" id="IPR036322">
    <property type="entry name" value="WD40_repeat_dom_sf"/>
</dbReference>
<dbReference type="SUPFAM" id="SSF63829">
    <property type="entry name" value="Calcium-dependent phosphotriesterase"/>
    <property type="match status" value="1"/>
</dbReference>
<evidence type="ECO:0000313" key="2">
    <source>
        <dbReference type="EMBL" id="KAL3762865.1"/>
    </source>
</evidence>
<dbReference type="InterPro" id="IPR015943">
    <property type="entry name" value="WD40/YVTN_repeat-like_dom_sf"/>
</dbReference>
<feature type="compositionally biased region" description="Basic and acidic residues" evidence="1">
    <location>
        <begin position="305"/>
        <end position="324"/>
    </location>
</feature>
<dbReference type="InterPro" id="IPR001680">
    <property type="entry name" value="WD40_rpt"/>
</dbReference>
<dbReference type="FunFam" id="2.130.10.10:FF:002927">
    <property type="entry name" value="Uncharacterized protein"/>
    <property type="match status" value="1"/>
</dbReference>
<dbReference type="Pfam" id="PF00400">
    <property type="entry name" value="WD40"/>
    <property type="match status" value="1"/>
</dbReference>
<organism evidence="2 3">
    <name type="scientific">Discostella pseudostelligera</name>
    <dbReference type="NCBI Taxonomy" id="259834"/>
    <lineage>
        <taxon>Eukaryota</taxon>
        <taxon>Sar</taxon>
        <taxon>Stramenopiles</taxon>
        <taxon>Ochrophyta</taxon>
        <taxon>Bacillariophyta</taxon>
        <taxon>Coscinodiscophyceae</taxon>
        <taxon>Thalassiosirophycidae</taxon>
        <taxon>Stephanodiscales</taxon>
        <taxon>Stephanodiscaceae</taxon>
        <taxon>Discostella</taxon>
    </lineage>
</organism>
<dbReference type="EMBL" id="JALLBG020000130">
    <property type="protein sequence ID" value="KAL3762865.1"/>
    <property type="molecule type" value="Genomic_DNA"/>
</dbReference>
<feature type="region of interest" description="Disordered" evidence="1">
    <location>
        <begin position="1"/>
        <end position="336"/>
    </location>
</feature>
<dbReference type="SUPFAM" id="SSF50978">
    <property type="entry name" value="WD40 repeat-like"/>
    <property type="match status" value="2"/>
</dbReference>
<dbReference type="PANTHER" id="PTHR44163">
    <property type="entry name" value="U3 SMALL NUCLEOLAR RNA-ASSOCIATED PROTEIN 4 HOMOLOG"/>
    <property type="match status" value="1"/>
</dbReference>
<dbReference type="PANTHER" id="PTHR44163:SF1">
    <property type="entry name" value="U3 SMALL NUCLEOLAR RNA-ASSOCIATED PROTEIN 4 HOMOLOG"/>
    <property type="match status" value="1"/>
</dbReference>
<keyword evidence="3" id="KW-1185">Reference proteome</keyword>
<feature type="compositionally biased region" description="Basic residues" evidence="1">
    <location>
        <begin position="241"/>
        <end position="250"/>
    </location>
</feature>
<feature type="region of interest" description="Disordered" evidence="1">
    <location>
        <begin position="359"/>
        <end position="385"/>
    </location>
</feature>
<proteinExistence type="predicted"/>
<feature type="compositionally biased region" description="Low complexity" evidence="1">
    <location>
        <begin position="229"/>
        <end position="238"/>
    </location>
</feature>
<feature type="compositionally biased region" description="Basic residues" evidence="1">
    <location>
        <begin position="205"/>
        <end position="216"/>
    </location>
</feature>
<evidence type="ECO:0000313" key="3">
    <source>
        <dbReference type="Proteomes" id="UP001530293"/>
    </source>
</evidence>
<accession>A0ABD3MFG8</accession>
<dbReference type="SMART" id="SM00320">
    <property type="entry name" value="WD40"/>
    <property type="match status" value="8"/>
</dbReference>
<feature type="compositionally biased region" description="Basic and acidic residues" evidence="1">
    <location>
        <begin position="217"/>
        <end position="228"/>
    </location>
</feature>
<reference evidence="2 3" key="1">
    <citation type="submission" date="2024-10" db="EMBL/GenBank/DDBJ databases">
        <title>Updated reference genomes for cyclostephanoid diatoms.</title>
        <authorList>
            <person name="Roberts W.R."/>
            <person name="Alverson A.J."/>
        </authorList>
    </citation>
    <scope>NUCLEOTIDE SEQUENCE [LARGE SCALE GENOMIC DNA]</scope>
    <source>
        <strain evidence="2 3">AJA232-27</strain>
    </source>
</reference>
<dbReference type="AlphaFoldDB" id="A0ABD3MFG8"/>
<feature type="compositionally biased region" description="Low complexity" evidence="1">
    <location>
        <begin position="271"/>
        <end position="280"/>
    </location>
</feature>
<sequence length="1214" mass="131084">MEETPLRRSSRIKCLSEDEASVASSTRSTRSREAAAAAPRRAAVVRAGKSNNDKAAKTKKLVAIPEVIDAPVGDVEDDKAVETRKGNQSKASSSGHDDQDVTEPTSTKGAKTKKKSQDKQYIDATTPNPTIDVPVVDKTQKADDSKADSSGHDNVKATKEDVNEPSSTTDAMKKKRGKQSIPPEKLTEDIPTPNPTIPVVTASKKLGKNAAKKLHRKLGDYVKGRKVDAAPPSDTAASSKKEKKSQKRKKLSEGQLNADVATDDSQDITTSASDAKAAQSSKKKRTKVIPPELNPKASGSPKKNASTEKLSKGDEKTNAVEGKSHQSPPPVKTPKLVMDVKVHRMRFLKLQQRAILSMASTPLPSSSSSSVNTPSRSKSRHPVSRLAISREGGSVELLSPHDRWVSVGDIPGVRGREVDAMVWICGKRYVKEEEDNNNMKVDGGSENVLVGNPDESHLCRLVDENMHLFGCSRDGTIFELDFATKRQKGVIGSGGGGVFCMASLCSRGGCCCSTHVDGGSSITGGCGGYFAAGCEDGTVKIYTAFGSSGGDSASGGLTLVATLPSAGNAILSLAWLPGNSGRDDGGMGGSVLFAGVADGTIRRFDCTTSITTGPISTGSTIALSRGSVSVSYRWKSSFRMTVENRGLREATKVWALKVLTDGTVISGDSLGHIQIWDGMSGTMTQSFDHNENGADVLCLAVSEDENKIFASGVDSSVRCIERQALSVSADADQDAMADFTPVRKWISSLSHRKHSHDVKALAICLKGTNRSKPLELLVSGSVDTRICSYVANDFKGSRPKVWYNWPSRSPISHSCKQRLLAVTRDNRIDLYRVDSPDLADPSKIMCPESRDETKCLVKTISIDSPYNLCCSTISDDGKFLAASDALSLYVFSLEVEDDDGIYDVRPTILGLGGVCRHPATALKFDAYGRLICATVNGPINILKISSISETGANDSRSYSVALEHVFKEHTVGWSCTSHHFPIINLDLSSDGKWLSAGRFSSDKGSVHVFTLSTSDGVGRYQHWWALPESDAPTTCIKFLGGGDIESSLAVGCSTNEFYIFNLDRRALSHWSNDMGLPLLKSLPKELTSRSEPVTRIVSNPASPQCFILGSHGYFCVIDLDKPVPERSTMFPPDHLRANRLQQIKPDDTSCEYISPKRKSRKSTGSCTNFTVCLRYNEMLYQGFVSENEMVVVEEPWMSILEELPDALARRAYGM</sequence>